<name>A0A451AG69_9GAMM</name>
<gene>
    <name evidence="1" type="ORF">BECKUNK1418G_GA0071005_105510</name>
    <name evidence="2" type="ORF">BECKUNK1418H_GA0071006_101724</name>
</gene>
<evidence type="ECO:0000313" key="1">
    <source>
        <dbReference type="EMBL" id="VFK65025.1"/>
    </source>
</evidence>
<proteinExistence type="predicted"/>
<dbReference type="EMBL" id="CAADGD010000017">
    <property type="protein sequence ID" value="VFK69651.1"/>
    <property type="molecule type" value="Genomic_DNA"/>
</dbReference>
<dbReference type="AlphaFoldDB" id="A0A451AG69"/>
<evidence type="ECO:0000313" key="2">
    <source>
        <dbReference type="EMBL" id="VFK69651.1"/>
    </source>
</evidence>
<organism evidence="1">
    <name type="scientific">Candidatus Kentrum sp. UNK</name>
    <dbReference type="NCBI Taxonomy" id="2126344"/>
    <lineage>
        <taxon>Bacteria</taxon>
        <taxon>Pseudomonadati</taxon>
        <taxon>Pseudomonadota</taxon>
        <taxon>Gammaproteobacteria</taxon>
        <taxon>Candidatus Kentrum</taxon>
    </lineage>
</organism>
<protein>
    <submittedName>
        <fullName evidence="1">Uncharacterized protein</fullName>
    </submittedName>
</protein>
<reference evidence="1" key="1">
    <citation type="submission" date="2019-02" db="EMBL/GenBank/DDBJ databases">
        <authorList>
            <person name="Gruber-Vodicka R. H."/>
            <person name="Seah K. B. B."/>
        </authorList>
    </citation>
    <scope>NUCLEOTIDE SEQUENCE</scope>
    <source>
        <strain evidence="2">BECK_BY19</strain>
        <strain evidence="1">BECK_BY8</strain>
    </source>
</reference>
<accession>A0A451AG69</accession>
<dbReference type="EMBL" id="CAADFZ010000055">
    <property type="protein sequence ID" value="VFK65025.1"/>
    <property type="molecule type" value="Genomic_DNA"/>
</dbReference>
<sequence>MLALRVSKCRGIAPRIHPASYWFPKFLFFRYLKLCITQYATLRNITSSIRYFALICLPLPRSSAINPCNLAELISDGNDLYAPKPRLQYTMPPNLTR</sequence>